<evidence type="ECO:0000259" key="4">
    <source>
        <dbReference type="PROSITE" id="PS50003"/>
    </source>
</evidence>
<dbReference type="FunFam" id="2.30.29.30:FF:000078">
    <property type="entry name" value="Guanine nucleotide exchange factor DBS"/>
    <property type="match status" value="1"/>
</dbReference>
<protein>
    <submittedName>
        <fullName evidence="6">Uncharacterized protein</fullName>
    </submittedName>
</protein>
<dbReference type="SUPFAM" id="SSF50729">
    <property type="entry name" value="PH domain-like"/>
    <property type="match status" value="1"/>
</dbReference>
<evidence type="ECO:0000256" key="2">
    <source>
        <dbReference type="ARBA" id="ARBA00022658"/>
    </source>
</evidence>
<dbReference type="InterPro" id="IPR051336">
    <property type="entry name" value="RhoGEF_Guanine_NuclExch_SF"/>
</dbReference>
<accession>A0A3Q3WUV9</accession>
<dbReference type="InterPro" id="IPR035899">
    <property type="entry name" value="DBL_dom_sf"/>
</dbReference>
<dbReference type="Proteomes" id="UP000261620">
    <property type="component" value="Unplaced"/>
</dbReference>
<dbReference type="InterPro" id="IPR056466">
    <property type="entry name" value="Spectrin_DBS"/>
</dbReference>
<feature type="region of interest" description="Disordered" evidence="3">
    <location>
        <begin position="417"/>
        <end position="438"/>
    </location>
</feature>
<evidence type="ECO:0000313" key="7">
    <source>
        <dbReference type="Proteomes" id="UP000261620"/>
    </source>
</evidence>
<keyword evidence="2" id="KW-0344">Guanine-nucleotide releasing factor</keyword>
<dbReference type="InterPro" id="IPR011993">
    <property type="entry name" value="PH-like_dom_sf"/>
</dbReference>
<dbReference type="PROSITE" id="PS50003">
    <property type="entry name" value="PH_DOMAIN"/>
    <property type="match status" value="1"/>
</dbReference>
<evidence type="ECO:0000256" key="3">
    <source>
        <dbReference type="SAM" id="MobiDB-lite"/>
    </source>
</evidence>
<dbReference type="CDD" id="cd00160">
    <property type="entry name" value="RhoGEF"/>
    <property type="match status" value="1"/>
</dbReference>
<evidence type="ECO:0000313" key="6">
    <source>
        <dbReference type="Ensembl" id="ENSMMOP00000019183.1"/>
    </source>
</evidence>
<dbReference type="SMART" id="SM00325">
    <property type="entry name" value="RhoGEF"/>
    <property type="match status" value="1"/>
</dbReference>
<dbReference type="Ensembl" id="ENSMMOT00000019503.1">
    <property type="protein sequence ID" value="ENSMMOP00000019183.1"/>
    <property type="gene ID" value="ENSMMOG00000014526.1"/>
</dbReference>
<dbReference type="PANTHER" id="PTHR22826">
    <property type="entry name" value="RHO GUANINE EXCHANGE FACTOR-RELATED"/>
    <property type="match status" value="1"/>
</dbReference>
<dbReference type="GO" id="GO:0016358">
    <property type="term" value="P:dendrite development"/>
    <property type="evidence" value="ECO:0007669"/>
    <property type="project" value="TreeGrafter"/>
</dbReference>
<evidence type="ECO:0000256" key="1">
    <source>
        <dbReference type="ARBA" id="ARBA00022553"/>
    </source>
</evidence>
<reference evidence="6" key="1">
    <citation type="submission" date="2025-08" db="UniProtKB">
        <authorList>
            <consortium name="Ensembl"/>
        </authorList>
    </citation>
    <scope>IDENTIFICATION</scope>
</reference>
<dbReference type="SUPFAM" id="SSF48065">
    <property type="entry name" value="DBL homology domain (DH-domain)"/>
    <property type="match status" value="1"/>
</dbReference>
<dbReference type="InterPro" id="IPR055251">
    <property type="entry name" value="SOS1_NGEF_PH"/>
</dbReference>
<dbReference type="SMART" id="SM00233">
    <property type="entry name" value="PH"/>
    <property type="match status" value="1"/>
</dbReference>
<dbReference type="PANTHER" id="PTHR22826:SF207">
    <property type="entry name" value="PROTO-ONCOGENE DBL-LIKE ISOFORM X1"/>
    <property type="match status" value="1"/>
</dbReference>
<organism evidence="6 7">
    <name type="scientific">Mola mola</name>
    <name type="common">Ocean sunfish</name>
    <name type="synonym">Tetraodon mola</name>
    <dbReference type="NCBI Taxonomy" id="94237"/>
    <lineage>
        <taxon>Eukaryota</taxon>
        <taxon>Metazoa</taxon>
        <taxon>Chordata</taxon>
        <taxon>Craniata</taxon>
        <taxon>Vertebrata</taxon>
        <taxon>Euteleostomi</taxon>
        <taxon>Actinopterygii</taxon>
        <taxon>Neopterygii</taxon>
        <taxon>Teleostei</taxon>
        <taxon>Neoteleostei</taxon>
        <taxon>Acanthomorphata</taxon>
        <taxon>Eupercaria</taxon>
        <taxon>Tetraodontiformes</taxon>
        <taxon>Molidae</taxon>
        <taxon>Mola</taxon>
    </lineage>
</organism>
<dbReference type="AlphaFoldDB" id="A0A3Q3WUV9"/>
<dbReference type="OMA" id="IYQFHSI"/>
<name>A0A3Q3WUV9_MOLML</name>
<dbReference type="PROSITE" id="PS50010">
    <property type="entry name" value="DH_2"/>
    <property type="match status" value="1"/>
</dbReference>
<dbReference type="Pfam" id="PF23289">
    <property type="entry name" value="Spectrin_5"/>
    <property type="match status" value="1"/>
</dbReference>
<dbReference type="InterPro" id="IPR000219">
    <property type="entry name" value="DH_dom"/>
</dbReference>
<dbReference type="GO" id="GO:0005737">
    <property type="term" value="C:cytoplasm"/>
    <property type="evidence" value="ECO:0007669"/>
    <property type="project" value="TreeGrafter"/>
</dbReference>
<dbReference type="Pfam" id="PF00621">
    <property type="entry name" value="RhoGEF"/>
    <property type="match status" value="1"/>
</dbReference>
<reference evidence="6" key="2">
    <citation type="submission" date="2025-09" db="UniProtKB">
        <authorList>
            <consortium name="Ensembl"/>
        </authorList>
    </citation>
    <scope>IDENTIFICATION</scope>
</reference>
<feature type="domain" description="PH" evidence="4">
    <location>
        <begin position="651"/>
        <end position="765"/>
    </location>
</feature>
<dbReference type="InterPro" id="IPR001849">
    <property type="entry name" value="PH_domain"/>
</dbReference>
<dbReference type="GO" id="GO:0005085">
    <property type="term" value="F:guanyl-nucleotide exchange factor activity"/>
    <property type="evidence" value="ECO:0007669"/>
    <property type="project" value="UniProtKB-KW"/>
</dbReference>
<proteinExistence type="predicted"/>
<keyword evidence="1" id="KW-0597">Phosphoprotein</keyword>
<dbReference type="Gene3D" id="2.30.29.30">
    <property type="entry name" value="Pleckstrin-homology domain (PH domain)/Phosphotyrosine-binding domain (PTB)"/>
    <property type="match status" value="1"/>
</dbReference>
<sequence length="880" mass="101637">MAESNPLRGFPRLRRAATSFPGNLHLILVLRPSGLLSSTPSPSSSTDLGFRFSQDDFLLKMPVVMLRSVGDLLRYIDENRLTSDFTAKVEYCQSDWIVLRTAIETFAVTVKEIAQALQGFGSELSESELPDEAIAIEFLLHSHTHRYGQMKDDIRNVLKEGRLLLSNLETRDMRADMDTVQSLCRLSVCCRLLAQLRDMEEAFDGFFEKHHLKLQQYLQLLHYEISFQQTLTSSPFLCLFAEQEEMARAQMVILHGHQLSANHHYALALIIQRCNELRHQCDVITAAMRTKRASLTRVRDLLRRLEGALEWCDEGAYLLASQMVDRFQTKEGAQEALQCLSSHQERAPSAMKSRQDTLSLEFEAILTPQLQISMVTEKLNSVQSMIRNREQCLRKLADVQVRPVLLVAPRPDLDQRCKSPLFSPKHGTTHSVERPQPRSQPAQWHHPFFVSVFLSLCLVLTLYSHIMKELIATERIYVDELLSVLLGYRAEMEDPSMSYLLPSALRSQKDVLFGNMPEIYQFHSRIFLQDLQGCLETPDRVGSCFLQRKEKFQVYERYCQNKPRSELLWRQCSDSPFFQLGLDSYLLKPVQRLTKYQLLLKELLKYCTEERYRCELEEALDSMLELLKSVNDSMHQIAITGYQGDLSQLGRVVLQGGFSVWISRKRAAVRMKELARFKPMQRHLFLYEHALLFCKRRDEDTPDRTPFYSFKSCLRMCAVGVTENVKGDVRKFEIWYSGREVVYIVQAPTLEVKVAWLTEIQKILNNKLKLQQGFRDRFFVSPLNKVQRYLIVLSPAAWPDPAHSVAICEGLEDWGTATDLSNISDSDEDDQPAPLVRIVHTDTGRREEKRLLILPEPRCSSRPKVFLLSRLLLHLWAHVR</sequence>
<keyword evidence="7" id="KW-1185">Reference proteome</keyword>
<evidence type="ECO:0000259" key="5">
    <source>
        <dbReference type="PROSITE" id="PS50010"/>
    </source>
</evidence>
<dbReference type="STRING" id="94237.ENSMMOP00000019183"/>
<feature type="domain" description="DH" evidence="5">
    <location>
        <begin position="462"/>
        <end position="633"/>
    </location>
</feature>
<dbReference type="Gene3D" id="1.20.900.10">
    <property type="entry name" value="Dbl homology (DH) domain"/>
    <property type="match status" value="1"/>
</dbReference>
<dbReference type="Pfam" id="PF22697">
    <property type="entry name" value="SOS1_NGEF_PH"/>
    <property type="match status" value="1"/>
</dbReference>